<evidence type="ECO:0000313" key="1">
    <source>
        <dbReference type="EMBL" id="MPC77963.1"/>
    </source>
</evidence>
<gene>
    <name evidence="1" type="ORF">E2C01_072433</name>
</gene>
<reference evidence="1 2" key="1">
    <citation type="submission" date="2019-05" db="EMBL/GenBank/DDBJ databases">
        <title>Another draft genome of Portunus trituberculatus and its Hox gene families provides insights of decapod evolution.</title>
        <authorList>
            <person name="Jeong J.-H."/>
            <person name="Song I."/>
            <person name="Kim S."/>
            <person name="Choi T."/>
            <person name="Kim D."/>
            <person name="Ryu S."/>
            <person name="Kim W."/>
        </authorList>
    </citation>
    <scope>NUCLEOTIDE SEQUENCE [LARGE SCALE GENOMIC DNA]</scope>
    <source>
        <tissue evidence="1">Muscle</tissue>
    </source>
</reference>
<proteinExistence type="predicted"/>
<comment type="caution">
    <text evidence="1">The sequence shown here is derived from an EMBL/GenBank/DDBJ whole genome shotgun (WGS) entry which is preliminary data.</text>
</comment>
<accession>A0A5B7I6N9</accession>
<organism evidence="1 2">
    <name type="scientific">Portunus trituberculatus</name>
    <name type="common">Swimming crab</name>
    <name type="synonym">Neptunus trituberculatus</name>
    <dbReference type="NCBI Taxonomy" id="210409"/>
    <lineage>
        <taxon>Eukaryota</taxon>
        <taxon>Metazoa</taxon>
        <taxon>Ecdysozoa</taxon>
        <taxon>Arthropoda</taxon>
        <taxon>Crustacea</taxon>
        <taxon>Multicrustacea</taxon>
        <taxon>Malacostraca</taxon>
        <taxon>Eumalacostraca</taxon>
        <taxon>Eucarida</taxon>
        <taxon>Decapoda</taxon>
        <taxon>Pleocyemata</taxon>
        <taxon>Brachyura</taxon>
        <taxon>Eubrachyura</taxon>
        <taxon>Portunoidea</taxon>
        <taxon>Portunidae</taxon>
        <taxon>Portuninae</taxon>
        <taxon>Portunus</taxon>
    </lineage>
</organism>
<sequence length="46" mass="5321">MAQRSLSYPRPPEHSARVVYRCSSFVHCAFFLSFVNSRPHDHGSQK</sequence>
<dbReference type="Proteomes" id="UP000324222">
    <property type="component" value="Unassembled WGS sequence"/>
</dbReference>
<keyword evidence="2" id="KW-1185">Reference proteome</keyword>
<dbReference type="EMBL" id="VSRR010047208">
    <property type="protein sequence ID" value="MPC77963.1"/>
    <property type="molecule type" value="Genomic_DNA"/>
</dbReference>
<evidence type="ECO:0000313" key="2">
    <source>
        <dbReference type="Proteomes" id="UP000324222"/>
    </source>
</evidence>
<dbReference type="AlphaFoldDB" id="A0A5B7I6N9"/>
<protein>
    <submittedName>
        <fullName evidence="1">Uncharacterized protein</fullName>
    </submittedName>
</protein>
<name>A0A5B7I6N9_PORTR</name>